<accession>A0A7H1DVR8</accession>
<dbReference type="EMBL" id="CP060203">
    <property type="protein sequence ID" value="QNS41076.1"/>
    <property type="molecule type" value="Genomic_DNA"/>
</dbReference>
<sequence>MKVLELTLNKKWFGLIEKGIKTEEYREVKRYWIVRLLSNLEYLTDLEGVKNIGARFKHFDLIRFTNGYSKSSRQITMEFQNILIGQGLPEWGAVEGQEYFVIKIGREVGRQNC</sequence>
<dbReference type="AlphaFoldDB" id="A0A7H1DVR8"/>
<dbReference type="KEGG" id="cmaq:H0S70_12140"/>
<dbReference type="RefSeq" id="WP_188320982.1">
    <property type="nucleotide sequence ID" value="NZ_CP060203.1"/>
</dbReference>
<protein>
    <submittedName>
        <fullName evidence="1">ASCH domain-containing protein</fullName>
    </submittedName>
</protein>
<gene>
    <name evidence="1" type="ORF">H0S70_12140</name>
</gene>
<name>A0A7H1DVR8_9FLAO</name>
<dbReference type="Proteomes" id="UP000516438">
    <property type="component" value="Chromosome"/>
</dbReference>
<reference evidence="1 2" key="1">
    <citation type="submission" date="2020-07" db="EMBL/GenBank/DDBJ databases">
        <title>Complete genome and description of Chryseobacterium manosquense strain Marseille-Q2069 sp. nov.</title>
        <authorList>
            <person name="Boxberger M."/>
        </authorList>
    </citation>
    <scope>NUCLEOTIDE SEQUENCE [LARGE SCALE GENOMIC DNA]</scope>
    <source>
        <strain evidence="1 2">Marseille-Q2069</strain>
    </source>
</reference>
<organism evidence="1 2">
    <name type="scientific">Chryseobacterium manosquense</name>
    <dbReference type="NCBI Taxonomy" id="2754694"/>
    <lineage>
        <taxon>Bacteria</taxon>
        <taxon>Pseudomonadati</taxon>
        <taxon>Bacteroidota</taxon>
        <taxon>Flavobacteriia</taxon>
        <taxon>Flavobacteriales</taxon>
        <taxon>Weeksellaceae</taxon>
        <taxon>Chryseobacterium group</taxon>
        <taxon>Chryseobacterium</taxon>
    </lineage>
</organism>
<evidence type="ECO:0000313" key="2">
    <source>
        <dbReference type="Proteomes" id="UP000516438"/>
    </source>
</evidence>
<keyword evidence="2" id="KW-1185">Reference proteome</keyword>
<proteinExistence type="predicted"/>
<evidence type="ECO:0000313" key="1">
    <source>
        <dbReference type="EMBL" id="QNS41076.1"/>
    </source>
</evidence>